<dbReference type="EMBL" id="BMCM01000005">
    <property type="protein sequence ID" value="GGD84615.1"/>
    <property type="molecule type" value="Genomic_DNA"/>
</dbReference>
<dbReference type="InterPro" id="IPR001764">
    <property type="entry name" value="Glyco_hydro_3_N"/>
</dbReference>
<keyword evidence="8" id="KW-1185">Reference proteome</keyword>
<evidence type="ECO:0000256" key="2">
    <source>
        <dbReference type="ARBA" id="ARBA00022801"/>
    </source>
</evidence>
<organism evidence="7 8">
    <name type="scientific">Microbacterium murale</name>
    <dbReference type="NCBI Taxonomy" id="1081040"/>
    <lineage>
        <taxon>Bacteria</taxon>
        <taxon>Bacillati</taxon>
        <taxon>Actinomycetota</taxon>
        <taxon>Actinomycetes</taxon>
        <taxon>Micrococcales</taxon>
        <taxon>Microbacteriaceae</taxon>
        <taxon>Microbacterium</taxon>
    </lineage>
</organism>
<evidence type="ECO:0000313" key="7">
    <source>
        <dbReference type="EMBL" id="GGD84615.1"/>
    </source>
</evidence>
<dbReference type="Pfam" id="PF00933">
    <property type="entry name" value="Glyco_hydro_3"/>
    <property type="match status" value="1"/>
</dbReference>
<evidence type="ECO:0000259" key="6">
    <source>
        <dbReference type="Pfam" id="PF00933"/>
    </source>
</evidence>
<name>A0ABQ1RY17_9MICO</name>
<feature type="domain" description="Glycoside hydrolase family 3 N-terminal" evidence="6">
    <location>
        <begin position="84"/>
        <end position="379"/>
    </location>
</feature>
<evidence type="ECO:0000256" key="5">
    <source>
        <dbReference type="SAM" id="SignalP"/>
    </source>
</evidence>
<dbReference type="InterPro" id="IPR017853">
    <property type="entry name" value="GH"/>
</dbReference>
<dbReference type="Proteomes" id="UP000629365">
    <property type="component" value="Unassembled WGS sequence"/>
</dbReference>
<accession>A0ABQ1RY17</accession>
<dbReference type="InterPro" id="IPR036962">
    <property type="entry name" value="Glyco_hydro_3_N_sf"/>
</dbReference>
<feature type="region of interest" description="Disordered" evidence="4">
    <location>
        <begin position="30"/>
        <end position="49"/>
    </location>
</feature>
<dbReference type="RefSeq" id="WP_188437345.1">
    <property type="nucleotide sequence ID" value="NZ_BMCM01000005.1"/>
</dbReference>
<evidence type="ECO:0000313" key="8">
    <source>
        <dbReference type="Proteomes" id="UP000629365"/>
    </source>
</evidence>
<dbReference type="PANTHER" id="PTHR30480:SF14">
    <property type="entry name" value="HYDROLASE, PUTATIVE (AFU_ORTHOLOGUE AFUA_4G13770)-RELATED"/>
    <property type="match status" value="1"/>
</dbReference>
<keyword evidence="5" id="KW-0732">Signal</keyword>
<feature type="signal peptide" evidence="5">
    <location>
        <begin position="1"/>
        <end position="31"/>
    </location>
</feature>
<dbReference type="PANTHER" id="PTHR30480">
    <property type="entry name" value="BETA-HEXOSAMINIDASE-RELATED"/>
    <property type="match status" value="1"/>
</dbReference>
<reference evidence="8" key="1">
    <citation type="journal article" date="2019" name="Int. J. Syst. Evol. Microbiol.">
        <title>The Global Catalogue of Microorganisms (GCM) 10K type strain sequencing project: providing services to taxonomists for standard genome sequencing and annotation.</title>
        <authorList>
            <consortium name="The Broad Institute Genomics Platform"/>
            <consortium name="The Broad Institute Genome Sequencing Center for Infectious Disease"/>
            <person name="Wu L."/>
            <person name="Ma J."/>
        </authorList>
    </citation>
    <scope>NUCLEOTIDE SEQUENCE [LARGE SCALE GENOMIC DNA]</scope>
    <source>
        <strain evidence="8">CCM 7640</strain>
    </source>
</reference>
<sequence length="401" mass="40602">MRRHLPVRVAAASVSALAISVLLISTGAASAAPGSAGPRPTVVEPSDAGGPAARAVKIVSDMSTAQQASNVVMGHIPSTDPAVLSSYMAESALGGFILMGANIPADEAALRAVTASLTVDPALPPLVAIDQEGGYVSRLPWDQFPASSVLKDRPAADTAAAFAARASLVARGGANVNFGVIADTTADTSSFIYGRSLGADPTAAADRVAAAVTAEEPFVASTLKHFPGHGAAPGDSHSLIPRTDKSLEEWQRSDALPFVAGIDAGASMLMFGHLDYAAVDAQPASLSARWHEIAREDLGFDGVMVTDDLGMLQSTGIPEYADPVGNAVAAIAAGNDLVMTIAHSTPETAGQLAAGIAAAVEAGTLPADRLQDAAERVMALRLERAASGAVWAPCADCTPAP</sequence>
<dbReference type="Gene3D" id="3.20.20.300">
    <property type="entry name" value="Glycoside hydrolase, family 3, N-terminal domain"/>
    <property type="match status" value="1"/>
</dbReference>
<evidence type="ECO:0000256" key="4">
    <source>
        <dbReference type="SAM" id="MobiDB-lite"/>
    </source>
</evidence>
<dbReference type="SUPFAM" id="SSF51445">
    <property type="entry name" value="(Trans)glycosidases"/>
    <property type="match status" value="1"/>
</dbReference>
<dbReference type="InterPro" id="IPR050226">
    <property type="entry name" value="NagZ_Beta-hexosaminidase"/>
</dbReference>
<protein>
    <submittedName>
        <fullName evidence="7">Beta-N-acetylhexosaminidase</fullName>
    </submittedName>
</protein>
<comment type="similarity">
    <text evidence="1">Belongs to the glycosyl hydrolase 3 family.</text>
</comment>
<gene>
    <name evidence="7" type="ORF">GCM10007269_29470</name>
</gene>
<feature type="chain" id="PRO_5045944776" evidence="5">
    <location>
        <begin position="32"/>
        <end position="401"/>
    </location>
</feature>
<evidence type="ECO:0000256" key="3">
    <source>
        <dbReference type="ARBA" id="ARBA00023295"/>
    </source>
</evidence>
<comment type="caution">
    <text evidence="7">The sequence shown here is derived from an EMBL/GenBank/DDBJ whole genome shotgun (WGS) entry which is preliminary data.</text>
</comment>
<evidence type="ECO:0000256" key="1">
    <source>
        <dbReference type="ARBA" id="ARBA00005336"/>
    </source>
</evidence>
<keyword evidence="3" id="KW-0326">Glycosidase</keyword>
<proteinExistence type="inferred from homology"/>
<keyword evidence="2" id="KW-0378">Hydrolase</keyword>